<proteinExistence type="predicted"/>
<feature type="region of interest" description="Disordered" evidence="1">
    <location>
        <begin position="21"/>
        <end position="91"/>
    </location>
</feature>
<organism evidence="2 3">
    <name type="scientific">Chiloscyllium punctatum</name>
    <name type="common">Brownbanded bambooshark</name>
    <name type="synonym">Hemiscyllium punctatum</name>
    <dbReference type="NCBI Taxonomy" id="137246"/>
    <lineage>
        <taxon>Eukaryota</taxon>
        <taxon>Metazoa</taxon>
        <taxon>Chordata</taxon>
        <taxon>Craniata</taxon>
        <taxon>Vertebrata</taxon>
        <taxon>Chondrichthyes</taxon>
        <taxon>Elasmobranchii</taxon>
        <taxon>Galeomorphii</taxon>
        <taxon>Galeoidea</taxon>
        <taxon>Orectolobiformes</taxon>
        <taxon>Hemiscylliidae</taxon>
        <taxon>Chiloscyllium</taxon>
    </lineage>
</organism>
<protein>
    <submittedName>
        <fullName evidence="2">Uncharacterized protein</fullName>
    </submittedName>
</protein>
<evidence type="ECO:0000313" key="2">
    <source>
        <dbReference type="EMBL" id="GCC22437.1"/>
    </source>
</evidence>
<accession>A0A401RWB8</accession>
<dbReference type="Proteomes" id="UP000287033">
    <property type="component" value="Unassembled WGS sequence"/>
</dbReference>
<name>A0A401RWB8_CHIPU</name>
<evidence type="ECO:0000256" key="1">
    <source>
        <dbReference type="SAM" id="MobiDB-lite"/>
    </source>
</evidence>
<keyword evidence="3" id="KW-1185">Reference proteome</keyword>
<evidence type="ECO:0000313" key="3">
    <source>
        <dbReference type="Proteomes" id="UP000287033"/>
    </source>
</evidence>
<dbReference type="AlphaFoldDB" id="A0A401RWB8"/>
<sequence length="91" mass="9352">MNAHLSATATTLYARAAAHRRGENQCMRSCMQAQRGEGGEEEEEEEEDGDTAGIAQPHTDWGGAGGEAAGIAQPHAVSGWASGETAGTAQP</sequence>
<feature type="compositionally biased region" description="Acidic residues" evidence="1">
    <location>
        <begin position="39"/>
        <end position="50"/>
    </location>
</feature>
<comment type="caution">
    <text evidence="2">The sequence shown here is derived from an EMBL/GenBank/DDBJ whole genome shotgun (WGS) entry which is preliminary data.</text>
</comment>
<gene>
    <name evidence="2" type="ORF">chiPu_0000824</name>
</gene>
<reference evidence="2 3" key="1">
    <citation type="journal article" date="2018" name="Nat. Ecol. Evol.">
        <title>Shark genomes provide insights into elasmobranch evolution and the origin of vertebrates.</title>
        <authorList>
            <person name="Hara Y"/>
            <person name="Yamaguchi K"/>
            <person name="Onimaru K"/>
            <person name="Kadota M"/>
            <person name="Koyanagi M"/>
            <person name="Keeley SD"/>
            <person name="Tatsumi K"/>
            <person name="Tanaka K"/>
            <person name="Motone F"/>
            <person name="Kageyama Y"/>
            <person name="Nozu R"/>
            <person name="Adachi N"/>
            <person name="Nishimura O"/>
            <person name="Nakagawa R"/>
            <person name="Tanegashima C"/>
            <person name="Kiyatake I"/>
            <person name="Matsumoto R"/>
            <person name="Murakumo K"/>
            <person name="Nishida K"/>
            <person name="Terakita A"/>
            <person name="Kuratani S"/>
            <person name="Sato K"/>
            <person name="Hyodo S Kuraku.S."/>
        </authorList>
    </citation>
    <scope>NUCLEOTIDE SEQUENCE [LARGE SCALE GENOMIC DNA]</scope>
</reference>
<dbReference type="EMBL" id="BEZZ01000011">
    <property type="protein sequence ID" value="GCC22437.1"/>
    <property type="molecule type" value="Genomic_DNA"/>
</dbReference>